<protein>
    <recommendedName>
        <fullName evidence="3">Thiocillin family RiPP</fullName>
    </recommendedName>
</protein>
<accession>A0A448KAB2</accession>
<gene>
    <name evidence="1" type="ORF">NCTC11923_00482</name>
</gene>
<dbReference type="AlphaFoldDB" id="A0A448KAB2"/>
<reference evidence="1 2" key="1">
    <citation type="submission" date="2018-12" db="EMBL/GenBank/DDBJ databases">
        <authorList>
            <consortium name="Pathogen Informatics"/>
        </authorList>
    </citation>
    <scope>NUCLEOTIDE SEQUENCE [LARGE SCALE GENOMIC DNA]</scope>
    <source>
        <strain evidence="1 2">NCTC11923</strain>
    </source>
</reference>
<organism evidence="1 2">
    <name type="scientific">Actinomyces slackii</name>
    <dbReference type="NCBI Taxonomy" id="52774"/>
    <lineage>
        <taxon>Bacteria</taxon>
        <taxon>Bacillati</taxon>
        <taxon>Actinomycetota</taxon>
        <taxon>Actinomycetes</taxon>
        <taxon>Actinomycetales</taxon>
        <taxon>Actinomycetaceae</taxon>
        <taxon>Actinomyces</taxon>
    </lineage>
</organism>
<evidence type="ECO:0000313" key="1">
    <source>
        <dbReference type="EMBL" id="VEG73868.1"/>
    </source>
</evidence>
<proteinExistence type="predicted"/>
<dbReference type="EMBL" id="LR134363">
    <property type="protein sequence ID" value="VEG73868.1"/>
    <property type="molecule type" value="Genomic_DNA"/>
</dbReference>
<name>A0A448KAB2_9ACTO</name>
<dbReference type="STRING" id="1278298.GCA_000428685_00005"/>
<dbReference type="InterPro" id="IPR049803">
    <property type="entry name" value="RiPP_thiocil-like"/>
</dbReference>
<keyword evidence="2" id="KW-1185">Reference proteome</keyword>
<dbReference type="Proteomes" id="UP000276899">
    <property type="component" value="Chromosome"/>
</dbReference>
<evidence type="ECO:0000313" key="2">
    <source>
        <dbReference type="Proteomes" id="UP000276899"/>
    </source>
</evidence>
<sequence length="64" mass="6076">MTTIDLTLADGDFGVEELPEGNALGCAFCAASASCPSCAASSSCPSCAASSSCPSCAASSSTVC</sequence>
<dbReference type="KEGG" id="asla:NCTC11923_00482"/>
<dbReference type="NCBIfam" id="NF033482">
    <property type="entry name" value="RiPP_thiocil"/>
    <property type="match status" value="1"/>
</dbReference>
<evidence type="ECO:0008006" key="3">
    <source>
        <dbReference type="Google" id="ProtNLM"/>
    </source>
</evidence>